<sequence length="128" mass="14820">MNKILLIDDNSTDNYINKLIIEKANITNTIIVQTSPVEALNYLKNVKGDFPEFIFLDIKMPEMDGFDFLKAYDEFEDDKKRNIHIIMLTSSHNMSDVEKANENPYVKKYLIKPLDALKLNDTLEAVFS</sequence>
<evidence type="ECO:0000256" key="1">
    <source>
        <dbReference type="PROSITE-ProRule" id="PRU00169"/>
    </source>
</evidence>
<gene>
    <name evidence="3" type="ORF">QLS71_018120</name>
</gene>
<evidence type="ECO:0000313" key="3">
    <source>
        <dbReference type="EMBL" id="XBL14218.1"/>
    </source>
</evidence>
<dbReference type="GO" id="GO:0000160">
    <property type="term" value="P:phosphorelay signal transduction system"/>
    <property type="evidence" value="ECO:0007669"/>
    <property type="project" value="InterPro"/>
</dbReference>
<dbReference type="SMART" id="SM00448">
    <property type="entry name" value="REC"/>
    <property type="match status" value="1"/>
</dbReference>
<accession>A0AAU7EF05</accession>
<organism evidence="3 4">
    <name type="scientific">Mariniflexile litorale</name>
    <dbReference type="NCBI Taxonomy" id="3045158"/>
    <lineage>
        <taxon>Bacteria</taxon>
        <taxon>Pseudomonadati</taxon>
        <taxon>Bacteroidota</taxon>
        <taxon>Flavobacteriia</taxon>
        <taxon>Flavobacteriales</taxon>
        <taxon>Flavobacteriaceae</taxon>
        <taxon>Mariniflexile</taxon>
    </lineage>
</organism>
<protein>
    <submittedName>
        <fullName evidence="3">Response regulator</fullName>
    </submittedName>
</protein>
<dbReference type="Proteomes" id="UP001224325">
    <property type="component" value="Chromosome"/>
</dbReference>
<dbReference type="PROSITE" id="PS50110">
    <property type="entry name" value="RESPONSE_REGULATORY"/>
    <property type="match status" value="1"/>
</dbReference>
<dbReference type="RefSeq" id="WP_308993613.1">
    <property type="nucleotide sequence ID" value="NZ_CP155618.1"/>
</dbReference>
<name>A0AAU7EF05_9FLAO</name>
<dbReference type="AlphaFoldDB" id="A0AAU7EF05"/>
<dbReference type="PANTHER" id="PTHR44520:SF2">
    <property type="entry name" value="RESPONSE REGULATOR RCP1"/>
    <property type="match status" value="1"/>
</dbReference>
<dbReference type="Gene3D" id="3.40.50.2300">
    <property type="match status" value="1"/>
</dbReference>
<keyword evidence="1" id="KW-0597">Phosphoprotein</keyword>
<dbReference type="KEGG" id="mlil:QLS71_018120"/>
<dbReference type="PANTHER" id="PTHR44520">
    <property type="entry name" value="RESPONSE REGULATOR RCP1-RELATED"/>
    <property type="match status" value="1"/>
</dbReference>
<dbReference type="InterPro" id="IPR052893">
    <property type="entry name" value="TCS_response_regulator"/>
</dbReference>
<dbReference type="SUPFAM" id="SSF52172">
    <property type="entry name" value="CheY-like"/>
    <property type="match status" value="1"/>
</dbReference>
<feature type="domain" description="Response regulatory" evidence="2">
    <location>
        <begin position="3"/>
        <end position="127"/>
    </location>
</feature>
<dbReference type="InterPro" id="IPR011006">
    <property type="entry name" value="CheY-like_superfamily"/>
</dbReference>
<feature type="modified residue" description="4-aspartylphosphate" evidence="1">
    <location>
        <position position="57"/>
    </location>
</feature>
<dbReference type="Pfam" id="PF00072">
    <property type="entry name" value="Response_reg"/>
    <property type="match status" value="1"/>
</dbReference>
<dbReference type="EMBL" id="CP155618">
    <property type="protein sequence ID" value="XBL14218.1"/>
    <property type="molecule type" value="Genomic_DNA"/>
</dbReference>
<reference evidence="3" key="1">
    <citation type="submission" date="2024-04" db="EMBL/GenBank/DDBJ databases">
        <title>Mariniflexile litorale, isolated from the shallow sediments of the Sea of Japan.</title>
        <authorList>
            <person name="Romanenko L."/>
            <person name="Isaeva M."/>
        </authorList>
    </citation>
    <scope>NUCLEOTIDE SEQUENCE [LARGE SCALE GENOMIC DNA]</scope>
    <source>
        <strain evidence="3">KMM 9835</strain>
    </source>
</reference>
<keyword evidence="4" id="KW-1185">Reference proteome</keyword>
<proteinExistence type="predicted"/>
<evidence type="ECO:0000313" key="4">
    <source>
        <dbReference type="Proteomes" id="UP001224325"/>
    </source>
</evidence>
<dbReference type="InterPro" id="IPR001789">
    <property type="entry name" value="Sig_transdc_resp-reg_receiver"/>
</dbReference>
<evidence type="ECO:0000259" key="2">
    <source>
        <dbReference type="PROSITE" id="PS50110"/>
    </source>
</evidence>